<accession>A0A266N9F2</accession>
<dbReference type="GO" id="GO:0006302">
    <property type="term" value="P:double-strand break repair"/>
    <property type="evidence" value="ECO:0007669"/>
    <property type="project" value="InterPro"/>
</dbReference>
<dbReference type="Pfam" id="PF13476">
    <property type="entry name" value="AAA_23"/>
    <property type="match status" value="1"/>
</dbReference>
<dbReference type="SMART" id="SM00382">
    <property type="entry name" value="AAA"/>
    <property type="match status" value="1"/>
</dbReference>
<dbReference type="PANTHER" id="PTHR32114">
    <property type="entry name" value="ABC TRANSPORTER ABCH.3"/>
    <property type="match status" value="1"/>
</dbReference>
<proteinExistence type="predicted"/>
<dbReference type="EMBL" id="NQKI01000023">
    <property type="protein sequence ID" value="OZY58662.1"/>
    <property type="molecule type" value="Genomic_DNA"/>
</dbReference>
<dbReference type="RefSeq" id="WP_094994077.1">
    <property type="nucleotide sequence ID" value="NZ_NQKI01000023.1"/>
</dbReference>
<reference evidence="2 3" key="1">
    <citation type="submission" date="2017-08" db="EMBL/GenBank/DDBJ databases">
        <title>Genomic and metabolic characterisation of spoilage-associated Pseudomonas species.</title>
        <authorList>
            <person name="Stanborough T."/>
            <person name="Fegan N."/>
            <person name="Powell S.M."/>
            <person name="Singh T."/>
            <person name="Tamplin M.L."/>
            <person name="Chandry P.S."/>
        </authorList>
    </citation>
    <scope>NUCLEOTIDE SEQUENCE [LARGE SCALE GENOMIC DNA]</scope>
    <source>
        <strain evidence="2 3">L1802</strain>
    </source>
</reference>
<dbReference type="InterPro" id="IPR038729">
    <property type="entry name" value="Rad50/SbcC_AAA"/>
</dbReference>
<protein>
    <submittedName>
        <fullName evidence="2">Recombinase RecF</fullName>
    </submittedName>
</protein>
<dbReference type="AlphaFoldDB" id="A0A266N9F2"/>
<feature type="domain" description="AAA+ ATPase" evidence="1">
    <location>
        <begin position="106"/>
        <end position="718"/>
    </location>
</feature>
<comment type="caution">
    <text evidence="2">The sequence shown here is derived from an EMBL/GenBank/DDBJ whole genome shotgun (WGS) entry which is preliminary data.</text>
</comment>
<dbReference type="OrthoDB" id="8670240at2"/>
<dbReference type="InterPro" id="IPR003593">
    <property type="entry name" value="AAA+_ATPase"/>
</dbReference>
<dbReference type="Proteomes" id="UP000215788">
    <property type="component" value="Unassembled WGS sequence"/>
</dbReference>
<dbReference type="PANTHER" id="PTHR32114:SF2">
    <property type="entry name" value="ABC TRANSPORTER ABCH.3"/>
    <property type="match status" value="1"/>
</dbReference>
<gene>
    <name evidence="2" type="ORF">CJF39_14715</name>
</gene>
<name>A0A266N9F2_9PSED</name>
<sequence length="904" mass="100088">MSSARHDYQQFLTWLHLPERGATEDTRRFANLVDQDFDTVAAHPRSMSRRSVLLAANAKESLLQTDFTPPAVAGAVTVGEWAWSALHSLTVGPFRGFRVAETFNFPQRITMFYGPNGSGKTSLCEALELALLGAVDEASAKRIPAQRYFANLHENRYEPPTLAARGAEGQVSAVQADSEAYRFCFVEKNRIDNFSRIASKSAGEKKDLIAALFGMEQFHDFVTNFNESMDQQLNLVAIQQQELETQRAALQRDQATINGELQAVQTIAQEETTYAAAYAAGLSYQQLLELIGSDAAPGRLHYLNAQLDGPTPGLYGVSSEALVAAYQAADREQELLEDVDKRLTAKTGETSFQNLYNAVLGLQALSPDNCPACGTPINGDYHVVHDPYVQARDSLAQLQELANLQAEKNAVRGEWERASRGLEGRLTALGQRVSAQPDHADDRVRYLASPGADHRAAWWKESYVKQGDAPSMAQRIVDLAVECERIDTQTNQALADRAALAQERTRLVQAAQDVAGFQTRRAEVARQVGIARQTIANFDQANAALIDAVQQEAVQLVLSRRIKAAYDEFLRLLRQFRSELPGTLIAGINTVALEIYNEFNRRDHDGDKLVALYLPTNEEERIGLAFRAAPDTRVDALHVLSEGHVRCLGVAILLAKALHIQAPTIIFDDAINAIDTEHREGIREAIFQSDRFAATQIIVTCHSSEFIKDLQNHVEKGQWTAYYFMPHIGDHRPRVKGNEITFNYLEQARAALDIGDWRNALGASRQALEMLTDKIWKWLGKNDLGVITLPLAGRGAEPNLRNLCEALKRRLDDSRTFVHQDKPAVVQGLGDVIGVPVQSNVWTYLNKGVHEEADRDDYDPNLVRTIVENLERMNQLRLGSMPVAIAGAAQAAVMQAVADVANPL</sequence>
<dbReference type="CDD" id="cd00267">
    <property type="entry name" value="ABC_ATPase"/>
    <property type="match status" value="1"/>
</dbReference>
<dbReference type="GO" id="GO:0016887">
    <property type="term" value="F:ATP hydrolysis activity"/>
    <property type="evidence" value="ECO:0007669"/>
    <property type="project" value="InterPro"/>
</dbReference>
<dbReference type="Gene3D" id="3.40.50.300">
    <property type="entry name" value="P-loop containing nucleotide triphosphate hydrolases"/>
    <property type="match status" value="2"/>
</dbReference>
<dbReference type="SUPFAM" id="SSF52540">
    <property type="entry name" value="P-loop containing nucleoside triphosphate hydrolases"/>
    <property type="match status" value="1"/>
</dbReference>
<dbReference type="InterPro" id="IPR027417">
    <property type="entry name" value="P-loop_NTPase"/>
</dbReference>
<evidence type="ECO:0000313" key="2">
    <source>
        <dbReference type="EMBL" id="OZY58662.1"/>
    </source>
</evidence>
<evidence type="ECO:0000259" key="1">
    <source>
        <dbReference type="SMART" id="SM00382"/>
    </source>
</evidence>
<evidence type="ECO:0000313" key="3">
    <source>
        <dbReference type="Proteomes" id="UP000215788"/>
    </source>
</evidence>
<organism evidence="2 3">
    <name type="scientific">Pseudomonas lundensis</name>
    <dbReference type="NCBI Taxonomy" id="86185"/>
    <lineage>
        <taxon>Bacteria</taxon>
        <taxon>Pseudomonadati</taxon>
        <taxon>Pseudomonadota</taxon>
        <taxon>Gammaproteobacteria</taxon>
        <taxon>Pseudomonadales</taxon>
        <taxon>Pseudomonadaceae</taxon>
        <taxon>Pseudomonas</taxon>
    </lineage>
</organism>